<dbReference type="SUPFAM" id="SSF52151">
    <property type="entry name" value="FabD/lysophospholipase-like"/>
    <property type="match status" value="1"/>
</dbReference>
<proteinExistence type="predicted"/>
<keyword evidence="2" id="KW-0812">Transmembrane</keyword>
<feature type="transmembrane region" description="Helical" evidence="2">
    <location>
        <begin position="193"/>
        <end position="216"/>
    </location>
</feature>
<organism evidence="4 5">
    <name type="scientific">Paraburkholderia steynii</name>
    <dbReference type="NCBI Taxonomy" id="1245441"/>
    <lineage>
        <taxon>Bacteria</taxon>
        <taxon>Pseudomonadati</taxon>
        <taxon>Pseudomonadota</taxon>
        <taxon>Betaproteobacteria</taxon>
        <taxon>Burkholderiales</taxon>
        <taxon>Burkholderiaceae</taxon>
        <taxon>Paraburkholderia</taxon>
    </lineage>
</organism>
<comment type="caution">
    <text evidence="4">The sequence shown here is derived from an EMBL/GenBank/DDBJ whole genome shotgun (WGS) entry which is preliminary data.</text>
</comment>
<reference evidence="4" key="1">
    <citation type="submission" date="2016-10" db="EMBL/GenBank/DDBJ databases">
        <authorList>
            <person name="Varghese N."/>
            <person name="Submissions S."/>
        </authorList>
    </citation>
    <scope>NUCLEOTIDE SEQUENCE [LARGE SCALE GENOMIC DNA]</scope>
    <source>
        <strain evidence="4">YR281</strain>
    </source>
</reference>
<dbReference type="GO" id="GO:0046475">
    <property type="term" value="P:glycerophospholipid catabolic process"/>
    <property type="evidence" value="ECO:0007669"/>
    <property type="project" value="TreeGrafter"/>
</dbReference>
<dbReference type="InterPro" id="IPR016035">
    <property type="entry name" value="Acyl_Trfase/lysoPLipase"/>
</dbReference>
<keyword evidence="2" id="KW-0472">Membrane</keyword>
<name>A0A7Z7FH20_9BURK</name>
<feature type="transmembrane region" description="Helical" evidence="2">
    <location>
        <begin position="363"/>
        <end position="386"/>
    </location>
</feature>
<evidence type="ECO:0000256" key="2">
    <source>
        <dbReference type="SAM" id="Phobius"/>
    </source>
</evidence>
<feature type="transmembrane region" description="Helical" evidence="2">
    <location>
        <begin position="543"/>
        <end position="562"/>
    </location>
</feature>
<feature type="transmembrane region" description="Helical" evidence="2">
    <location>
        <begin position="237"/>
        <end position="258"/>
    </location>
</feature>
<accession>A0A7Z7FH20</accession>
<dbReference type="PANTHER" id="PTHR10728">
    <property type="entry name" value="CYTOSOLIC PHOSPHOLIPASE A2"/>
    <property type="match status" value="1"/>
</dbReference>
<dbReference type="Pfam" id="PF01734">
    <property type="entry name" value="Patatin"/>
    <property type="match status" value="1"/>
</dbReference>
<feature type="transmembrane region" description="Helical" evidence="2">
    <location>
        <begin position="154"/>
        <end position="173"/>
    </location>
</feature>
<gene>
    <name evidence="4" type="ORF">SAMN04487926_10820</name>
</gene>
<keyword evidence="1" id="KW-0443">Lipid metabolism</keyword>
<feature type="domain" description="PNPLA" evidence="3">
    <location>
        <begin position="44"/>
        <end position="156"/>
    </location>
</feature>
<dbReference type="EMBL" id="FNDI01000008">
    <property type="protein sequence ID" value="SDH78385.1"/>
    <property type="molecule type" value="Genomic_DNA"/>
</dbReference>
<dbReference type="RefSeq" id="WP_091779035.1">
    <property type="nucleotide sequence ID" value="NZ_FNDI01000008.1"/>
</dbReference>
<dbReference type="GO" id="GO:0004623">
    <property type="term" value="F:phospholipase A2 activity"/>
    <property type="evidence" value="ECO:0007669"/>
    <property type="project" value="TreeGrafter"/>
</dbReference>
<feature type="transmembrane region" description="Helical" evidence="2">
    <location>
        <begin position="430"/>
        <end position="449"/>
    </location>
</feature>
<feature type="transmembrane region" description="Helical" evidence="2">
    <location>
        <begin position="319"/>
        <end position="343"/>
    </location>
</feature>
<keyword evidence="2" id="KW-1133">Transmembrane helix</keyword>
<dbReference type="AlphaFoldDB" id="A0A7Z7FH20"/>
<dbReference type="InterPro" id="IPR002641">
    <property type="entry name" value="PNPLA_dom"/>
</dbReference>
<evidence type="ECO:0000256" key="1">
    <source>
        <dbReference type="ARBA" id="ARBA00023098"/>
    </source>
</evidence>
<keyword evidence="5" id="KW-1185">Reference proteome</keyword>
<dbReference type="Gene3D" id="3.40.1090.10">
    <property type="entry name" value="Cytosolic phospholipase A2 catalytic domain"/>
    <property type="match status" value="2"/>
</dbReference>
<evidence type="ECO:0000259" key="3">
    <source>
        <dbReference type="Pfam" id="PF01734"/>
    </source>
</evidence>
<feature type="transmembrane region" description="Helical" evidence="2">
    <location>
        <begin position="398"/>
        <end position="418"/>
    </location>
</feature>
<feature type="transmembrane region" description="Helical" evidence="2">
    <location>
        <begin position="469"/>
        <end position="488"/>
    </location>
</feature>
<sequence length="932" mass="104025">MKSKEYALSFEKVQEEEKAEILKSRQRSGLEKPADENLWRPRGLAFSGGGIRSATFCLGVLQAICVKKQLNSYDYLSTVSGGGYIGAFLTTWIQRKDGDIAKVEAALARSAPTSDKSNAAVDMQELDWLRRYSNYLTPRAGLLSLDTITLIAAWLRNVALNWILIVSFWWLVLLAPRVVVVSDNQLRQLVSPLLLKGVTGLSLWIIVAAAVQLQIQSWDPVSRDRKQTPFLVRNSDTLANLTLVIPIALWALVMMLWLHDQPALVSWTWENRSTIEKFVVVALVAILLTEMLGSLLKAQRARDSHPDAARRVLDYLINATRPCLVMLLSSVCALTVGFCLLLWLQSTFSMDDSRQALISMYTFLPPSLIGVFCLMGVVFVGLAGSLYRDRTREWWSRLTARLLVVALPWLGAFLFAFYVPPLVRWALLNAPYWLSLVSLGWVVTTLLGATSKSAERLNTTNRERYGAALNVAAGVGVILICALLAWILDALLPPLSQHSLIFDDPIRNFTHGHLPDWSDLAASASARLQFLEGMGATVYGHHIPFIAEPVIVLSVIFLVFGLRIEINRFSLQEVYRNRLTRCYLGASNEKRMRNPFTGFDLGDDMPLKNLKCEDDTIVRPFHLFNTAMNIAQGKNLAWQERKAASFVLTPLHVGYRLSSVQGDCTDRMGGKETHFGFRPIAEFARGADNEEEGISVGGAVATSGAALSPEMGYHTKPTLSFLLTLFNLRLGRWCPNPSKEDSWKSRRSGFAPWRLLQELAGRTNEYNQYICLSDGGHFENLGIYELIRRQCEFILAVDATADGSRAFEDLGNAVRKCRIDFGVEINFDLNPLRGQSPENLPQVTYVVGNIRYPDGQHGRIVLIKASMCRPPREPADVQSYATRFTGFPHQSTADQFFDESQFESYRKLGYLAGCAASTACKHLSPHRSAQAG</sequence>
<dbReference type="PANTHER" id="PTHR10728:SF40">
    <property type="entry name" value="PATATIN FAMILY PROTEIN"/>
    <property type="match status" value="1"/>
</dbReference>
<dbReference type="Proteomes" id="UP000198900">
    <property type="component" value="Unassembled WGS sequence"/>
</dbReference>
<feature type="transmembrane region" description="Helical" evidence="2">
    <location>
        <begin position="278"/>
        <end position="298"/>
    </location>
</feature>
<evidence type="ECO:0000313" key="5">
    <source>
        <dbReference type="Proteomes" id="UP000198900"/>
    </source>
</evidence>
<evidence type="ECO:0000313" key="4">
    <source>
        <dbReference type="EMBL" id="SDH78385.1"/>
    </source>
</evidence>
<protein>
    <submittedName>
        <fullName evidence="4">Patatin-like phospholipase</fullName>
    </submittedName>
</protein>
<dbReference type="GO" id="GO:0005829">
    <property type="term" value="C:cytosol"/>
    <property type="evidence" value="ECO:0007669"/>
    <property type="project" value="TreeGrafter"/>
</dbReference>